<dbReference type="InterPro" id="IPR002938">
    <property type="entry name" value="FAD-bd"/>
</dbReference>
<dbReference type="InterPro" id="IPR051205">
    <property type="entry name" value="UbiH/COQ6_monooxygenase"/>
</dbReference>
<comment type="pathway">
    <text evidence="2">Cofactor biosynthesis; ubiquinone biosynthesis.</text>
</comment>
<dbReference type="InterPro" id="IPR010971">
    <property type="entry name" value="UbiH/COQ6"/>
</dbReference>
<dbReference type="FunFam" id="3.50.50.60:FF:000021">
    <property type="entry name" value="Ubiquinone biosynthesis monooxygenase COQ6"/>
    <property type="match status" value="1"/>
</dbReference>
<evidence type="ECO:0000313" key="10">
    <source>
        <dbReference type="EMBL" id="PZN71472.1"/>
    </source>
</evidence>
<evidence type="ECO:0000256" key="1">
    <source>
        <dbReference type="ARBA" id="ARBA00001974"/>
    </source>
</evidence>
<dbReference type="PANTHER" id="PTHR43876:SF10">
    <property type="entry name" value="3-DEMETHOXYUBIQUINOL 3-HYDROXYLASE"/>
    <property type="match status" value="1"/>
</dbReference>
<dbReference type="GO" id="GO:0110142">
    <property type="term" value="C:ubiquinone biosynthesis complex"/>
    <property type="evidence" value="ECO:0007669"/>
    <property type="project" value="UniProtKB-ARBA"/>
</dbReference>
<dbReference type="UniPathway" id="UPA00232"/>
<evidence type="ECO:0000313" key="11">
    <source>
        <dbReference type="Proteomes" id="UP000249396"/>
    </source>
</evidence>
<dbReference type="Pfam" id="PF01494">
    <property type="entry name" value="FAD_binding_3"/>
    <property type="match status" value="1"/>
</dbReference>
<dbReference type="InterPro" id="IPR036188">
    <property type="entry name" value="FAD/NAD-bd_sf"/>
</dbReference>
<organism evidence="10 11">
    <name type="scientific">Candidatus Methylumidiphilus alinenensis</name>
    <dbReference type="NCBI Taxonomy" id="2202197"/>
    <lineage>
        <taxon>Bacteria</taxon>
        <taxon>Pseudomonadati</taxon>
        <taxon>Pseudomonadota</taxon>
        <taxon>Gammaproteobacteria</taxon>
        <taxon>Methylococcales</taxon>
        <taxon>Candidatus Methylumidiphilus</taxon>
    </lineage>
</organism>
<dbReference type="PANTHER" id="PTHR43876">
    <property type="entry name" value="UBIQUINONE BIOSYNTHESIS MONOOXYGENASE COQ6, MITOCHONDRIAL"/>
    <property type="match status" value="1"/>
</dbReference>
<proteinExistence type="inferred from homology"/>
<dbReference type="PRINTS" id="PR00420">
    <property type="entry name" value="RNGMNOXGNASE"/>
</dbReference>
<keyword evidence="6" id="KW-0560">Oxidoreductase</keyword>
<evidence type="ECO:0000256" key="7">
    <source>
        <dbReference type="ARBA" id="ARBA00023033"/>
    </source>
</evidence>
<reference evidence="10 11" key="1">
    <citation type="journal article" date="2018" name="Aquat. Microb. Ecol.">
        <title>Gammaproteobacterial methanotrophs dominate.</title>
        <authorList>
            <person name="Rissanen A.J."/>
            <person name="Saarenheimo J."/>
            <person name="Tiirola M."/>
            <person name="Peura S."/>
            <person name="Aalto S.L."/>
            <person name="Karvinen A."/>
            <person name="Nykanen H."/>
        </authorList>
    </citation>
    <scope>NUCLEOTIDE SEQUENCE [LARGE SCALE GENOMIC DNA]</scope>
    <source>
        <strain evidence="10">AMbin10</strain>
    </source>
</reference>
<dbReference type="Gene3D" id="3.50.50.60">
    <property type="entry name" value="FAD/NAD(P)-binding domain"/>
    <property type="match status" value="2"/>
</dbReference>
<evidence type="ECO:0000256" key="3">
    <source>
        <dbReference type="ARBA" id="ARBA00005349"/>
    </source>
</evidence>
<evidence type="ECO:0000256" key="2">
    <source>
        <dbReference type="ARBA" id="ARBA00004749"/>
    </source>
</evidence>
<dbReference type="NCBIfam" id="TIGR01988">
    <property type="entry name" value="Ubi-OHases"/>
    <property type="match status" value="1"/>
</dbReference>
<dbReference type="GO" id="GO:0071949">
    <property type="term" value="F:FAD binding"/>
    <property type="evidence" value="ECO:0007669"/>
    <property type="project" value="InterPro"/>
</dbReference>
<dbReference type="Proteomes" id="UP000249396">
    <property type="component" value="Unassembled WGS sequence"/>
</dbReference>
<keyword evidence="5" id="KW-0274">FAD</keyword>
<name>A0A2W4QH52_9GAMM</name>
<comment type="cofactor">
    <cofactor evidence="1">
        <name>FAD</name>
        <dbReference type="ChEBI" id="CHEBI:57692"/>
    </cofactor>
</comment>
<evidence type="ECO:0000256" key="8">
    <source>
        <dbReference type="ARBA" id="ARBA00065734"/>
    </source>
</evidence>
<evidence type="ECO:0000256" key="6">
    <source>
        <dbReference type="ARBA" id="ARBA00023002"/>
    </source>
</evidence>
<keyword evidence="7" id="KW-0503">Monooxygenase</keyword>
<evidence type="ECO:0000256" key="5">
    <source>
        <dbReference type="ARBA" id="ARBA00022827"/>
    </source>
</evidence>
<dbReference type="EMBL" id="QJPH01000521">
    <property type="protein sequence ID" value="PZN71472.1"/>
    <property type="molecule type" value="Genomic_DNA"/>
</dbReference>
<comment type="similarity">
    <text evidence="3">Belongs to the UbiH/COQ6 family.</text>
</comment>
<evidence type="ECO:0000256" key="4">
    <source>
        <dbReference type="ARBA" id="ARBA00022630"/>
    </source>
</evidence>
<dbReference type="InterPro" id="IPR018168">
    <property type="entry name" value="Ubi_Hdrlase_CS"/>
</dbReference>
<dbReference type="GO" id="GO:0006744">
    <property type="term" value="P:ubiquinone biosynthetic process"/>
    <property type="evidence" value="ECO:0007669"/>
    <property type="project" value="UniProtKB-UniPathway"/>
</dbReference>
<dbReference type="SUPFAM" id="SSF51905">
    <property type="entry name" value="FAD/NAD(P)-binding domain"/>
    <property type="match status" value="1"/>
</dbReference>
<comment type="subunit">
    <text evidence="8">Component of the Ubi complex metabolon, which regroups five ubiquinone biosynthesis proteins (UbiE, UbiF, UbiG, UbiH and UbiI) and two accessory factors (UbiK and the lipid-binding protein UbiJ).</text>
</comment>
<feature type="domain" description="FAD-binding" evidence="9">
    <location>
        <begin position="5"/>
        <end position="339"/>
    </location>
</feature>
<comment type="caution">
    <text evidence="10">The sequence shown here is derived from an EMBL/GenBank/DDBJ whole genome shotgun (WGS) entry which is preliminary data.</text>
</comment>
<dbReference type="AlphaFoldDB" id="A0A2W4QH52"/>
<sequence>MNEHYDVVIVGGGMVGATLGCGLGASRLRVAVLEDAPPPAFDAEQPHDLRVSAVSIASASILKTIGAWQGIASRRFCPFRRMRVWEDKGDVEFRSEDINESVLGYIVENRIIQLALLDRLQTFDNVDFLCPVKTQSIDYTAGQSSLTLEDGRTITARLLVAADGGFSRVRQAAGMGVHTWDYEQHALVLTVATGYGQQDITWQKFTPTGPLAFLPLDGPNASLVWYNKPEEVKRLKALPDEALLKELLATFPPVLGDITSIVSRGSFPLRRQHAQNYVKEGVALIGDAAHMIHPLAGQGVNIGLLDAAALAQVLVAAKQDSKDIGAASVLQEYEKMRRQNNLLMMTTMDMFYRVFGNSQLPLKLLRNIGLGLAERIAPAKKLAMKYAMGLGGQLPKLARGEGIVR</sequence>
<protein>
    <submittedName>
        <fullName evidence="10">2-octaprenyl-3-methyl-6-methoxy-1,4-benzoquinol hydroxylase</fullName>
    </submittedName>
</protein>
<dbReference type="PROSITE" id="PS01304">
    <property type="entry name" value="UBIH"/>
    <property type="match status" value="1"/>
</dbReference>
<dbReference type="GO" id="GO:0008682">
    <property type="term" value="F:3-demethoxyubiquinol 3-hydroxylase activity"/>
    <property type="evidence" value="ECO:0007669"/>
    <property type="project" value="TreeGrafter"/>
</dbReference>
<keyword evidence="4" id="KW-0285">Flavoprotein</keyword>
<evidence type="ECO:0000259" key="9">
    <source>
        <dbReference type="Pfam" id="PF01494"/>
    </source>
</evidence>
<accession>A0A2W4QH52</accession>
<gene>
    <name evidence="10" type="primary">ubiF</name>
    <name evidence="10" type="synonym">yleB</name>
    <name evidence="10" type="ORF">DM484_26335</name>
</gene>